<evidence type="ECO:0000313" key="6">
    <source>
        <dbReference type="EMBL" id="XAN06175.1"/>
    </source>
</evidence>
<dbReference type="PANTHER" id="PTHR31851">
    <property type="entry name" value="FE(2+)/MN(2+) TRANSPORTER PCL1"/>
    <property type="match status" value="1"/>
</dbReference>
<reference evidence="6 7" key="1">
    <citation type="submission" date="2024-04" db="EMBL/GenBank/DDBJ databases">
        <title>Isolation of an actinomycete strain from pig manure.</title>
        <authorList>
            <person name="Gong T."/>
            <person name="Yu Z."/>
            <person name="An M."/>
            <person name="Wei C."/>
            <person name="Yang W."/>
            <person name="Liu L."/>
        </authorList>
    </citation>
    <scope>NUCLEOTIDE SEQUENCE [LARGE SCALE GENOMIC DNA]</scope>
    <source>
        <strain evidence="6 7">ZF39</strain>
    </source>
</reference>
<keyword evidence="2 5" id="KW-0812">Transmembrane</keyword>
<keyword evidence="4 5" id="KW-0472">Membrane</keyword>
<sequence>MPHSHHHPEPHAGSIGNLLNGLRAAVLGANDGIVSTAGLVVGVTAAAPGNTAAIMTAGVAGVLSGAVSMAVGEYVSVSTQRDTEKALIAKEQKELHHAPEAEFSELVGLYEGMGLTPETAHQVAKELTEHDALGTHLRVELGIDTEELTSPWQAAFASAIAFFGGAVLPVLAALLAPPDLRIGVTFAVVLVALALTGFTSAKLGGAPIGRAILRVVIGGAVAMIVTFVAGMLLGGRAA</sequence>
<dbReference type="InterPro" id="IPR008217">
    <property type="entry name" value="Ccc1_fam"/>
</dbReference>
<protein>
    <submittedName>
        <fullName evidence="6">VIT family protein</fullName>
    </submittedName>
</protein>
<keyword evidence="3 5" id="KW-1133">Transmembrane helix</keyword>
<dbReference type="Pfam" id="PF01988">
    <property type="entry name" value="VIT1"/>
    <property type="match status" value="1"/>
</dbReference>
<keyword evidence="7" id="KW-1185">Reference proteome</keyword>
<dbReference type="Proteomes" id="UP001442841">
    <property type="component" value="Chromosome"/>
</dbReference>
<comment type="subcellular location">
    <subcellularLocation>
        <location evidence="1">Endomembrane system</location>
        <topology evidence="1">Multi-pass membrane protein</topology>
    </subcellularLocation>
</comment>
<evidence type="ECO:0000256" key="5">
    <source>
        <dbReference type="SAM" id="Phobius"/>
    </source>
</evidence>
<accession>A0ABZ3FMY5</accession>
<dbReference type="RefSeq" id="WP_425307607.1">
    <property type="nucleotide sequence ID" value="NZ_CP154795.1"/>
</dbReference>
<feature type="transmembrane region" description="Helical" evidence="5">
    <location>
        <begin position="182"/>
        <end position="199"/>
    </location>
</feature>
<feature type="transmembrane region" description="Helical" evidence="5">
    <location>
        <begin position="154"/>
        <end position="176"/>
    </location>
</feature>
<dbReference type="CDD" id="cd02432">
    <property type="entry name" value="Nodulin-21_like_1"/>
    <property type="match status" value="1"/>
</dbReference>
<evidence type="ECO:0000256" key="1">
    <source>
        <dbReference type="ARBA" id="ARBA00004127"/>
    </source>
</evidence>
<gene>
    <name evidence="6" type="ORF">AADG42_02255</name>
</gene>
<evidence type="ECO:0000313" key="7">
    <source>
        <dbReference type="Proteomes" id="UP001442841"/>
    </source>
</evidence>
<evidence type="ECO:0000256" key="4">
    <source>
        <dbReference type="ARBA" id="ARBA00023136"/>
    </source>
</evidence>
<evidence type="ECO:0000256" key="2">
    <source>
        <dbReference type="ARBA" id="ARBA00022692"/>
    </source>
</evidence>
<name>A0ABZ3FMY5_9ACTN</name>
<organism evidence="6 7">
    <name type="scientific">Ammonicoccus fulvus</name>
    <dbReference type="NCBI Taxonomy" id="3138240"/>
    <lineage>
        <taxon>Bacteria</taxon>
        <taxon>Bacillati</taxon>
        <taxon>Actinomycetota</taxon>
        <taxon>Actinomycetes</taxon>
        <taxon>Propionibacteriales</taxon>
        <taxon>Propionibacteriaceae</taxon>
        <taxon>Ammonicoccus</taxon>
    </lineage>
</organism>
<evidence type="ECO:0000256" key="3">
    <source>
        <dbReference type="ARBA" id="ARBA00022989"/>
    </source>
</evidence>
<dbReference type="EMBL" id="CP154795">
    <property type="protein sequence ID" value="XAN06175.1"/>
    <property type="molecule type" value="Genomic_DNA"/>
</dbReference>
<feature type="transmembrane region" description="Helical" evidence="5">
    <location>
        <begin position="211"/>
        <end position="233"/>
    </location>
</feature>
<proteinExistence type="predicted"/>